<evidence type="ECO:0000313" key="2">
    <source>
        <dbReference type="EMBL" id="XCN71763.1"/>
    </source>
</evidence>
<feature type="transmembrane region" description="Helical" evidence="1">
    <location>
        <begin position="112"/>
        <end position="130"/>
    </location>
</feature>
<reference evidence="2" key="1">
    <citation type="journal article" date="2024" name="Syst. Appl. Microbiol.">
        <title>First single-strain enrichments of Electrothrix cable bacteria, description of E. aestuarii sp. nov. and E. rattekaaiensis sp. nov., and proposal of a cable bacteria taxonomy following the rules of the SeqCode.</title>
        <authorList>
            <person name="Plum-Jensen L.E."/>
            <person name="Schramm A."/>
            <person name="Marshall I.P.G."/>
        </authorList>
    </citation>
    <scope>NUCLEOTIDE SEQUENCE</scope>
    <source>
        <strain evidence="2">Rat1</strain>
    </source>
</reference>
<dbReference type="KEGG" id="eaj:Q3M24_15795"/>
<feature type="transmembrane region" description="Helical" evidence="1">
    <location>
        <begin position="12"/>
        <end position="35"/>
    </location>
</feature>
<dbReference type="AlphaFoldDB" id="A0AAU8LR40"/>
<keyword evidence="1" id="KW-0812">Transmembrane</keyword>
<dbReference type="InterPro" id="IPR021354">
    <property type="entry name" value="DUF2975"/>
</dbReference>
<feature type="transmembrane region" description="Helical" evidence="1">
    <location>
        <begin position="62"/>
        <end position="82"/>
    </location>
</feature>
<name>A0AAU8LR40_9BACT</name>
<sequence length="180" mass="20143">MSNLPKIKKLSNNFHLLISALLVAIPLYYVIYWAFINSLPETLITKNVASVPLVQNHLSIKFQLIGFVVSLLPLSALVYGLINIRKLFSFYKEGVIFSFEHVAIFKKTSKALIGWVFLSILYESAKSVLFSLGNPPGQRIINVGFSSPEITTLVVAGIVFVIAWVMDEGRILTEEQRLTV</sequence>
<protein>
    <submittedName>
        <fullName evidence="2">DUF2975 domain-containing protein</fullName>
    </submittedName>
</protein>
<accession>A0AAU8LR40</accession>
<proteinExistence type="predicted"/>
<dbReference type="EMBL" id="CP159373">
    <property type="protein sequence ID" value="XCN71763.1"/>
    <property type="molecule type" value="Genomic_DNA"/>
</dbReference>
<feature type="transmembrane region" description="Helical" evidence="1">
    <location>
        <begin position="150"/>
        <end position="167"/>
    </location>
</feature>
<organism evidence="2">
    <name type="scientific">Candidatus Electrothrix aestuarii</name>
    <dbReference type="NCBI Taxonomy" id="3062594"/>
    <lineage>
        <taxon>Bacteria</taxon>
        <taxon>Pseudomonadati</taxon>
        <taxon>Thermodesulfobacteriota</taxon>
        <taxon>Desulfobulbia</taxon>
        <taxon>Desulfobulbales</taxon>
        <taxon>Desulfobulbaceae</taxon>
        <taxon>Candidatus Electrothrix</taxon>
    </lineage>
</organism>
<evidence type="ECO:0000256" key="1">
    <source>
        <dbReference type="SAM" id="Phobius"/>
    </source>
</evidence>
<gene>
    <name evidence="2" type="ORF">Q3M24_15795</name>
</gene>
<dbReference type="Pfam" id="PF11188">
    <property type="entry name" value="DUF2975"/>
    <property type="match status" value="1"/>
</dbReference>
<reference evidence="2" key="2">
    <citation type="submission" date="2024-06" db="EMBL/GenBank/DDBJ databases">
        <authorList>
            <person name="Plum-Jensen L.E."/>
            <person name="Schramm A."/>
            <person name="Marshall I.P.G."/>
        </authorList>
    </citation>
    <scope>NUCLEOTIDE SEQUENCE</scope>
    <source>
        <strain evidence="2">Rat1</strain>
    </source>
</reference>
<keyword evidence="1" id="KW-0472">Membrane</keyword>
<keyword evidence="1" id="KW-1133">Transmembrane helix</keyword>